<evidence type="ECO:0000313" key="2">
    <source>
        <dbReference type="Proteomes" id="UP001145114"/>
    </source>
</evidence>
<dbReference type="EMBL" id="JAMZIH010008430">
    <property type="protein sequence ID" value="KAJ1672220.1"/>
    <property type="molecule type" value="Genomic_DNA"/>
</dbReference>
<gene>
    <name evidence="1" type="ORF">EV182_007249</name>
</gene>
<organism evidence="1 2">
    <name type="scientific">Spiromyces aspiralis</name>
    <dbReference type="NCBI Taxonomy" id="68401"/>
    <lineage>
        <taxon>Eukaryota</taxon>
        <taxon>Fungi</taxon>
        <taxon>Fungi incertae sedis</taxon>
        <taxon>Zoopagomycota</taxon>
        <taxon>Kickxellomycotina</taxon>
        <taxon>Kickxellomycetes</taxon>
        <taxon>Kickxellales</taxon>
        <taxon>Kickxellaceae</taxon>
        <taxon>Spiromyces</taxon>
    </lineage>
</organism>
<comment type="caution">
    <text evidence="1">The sequence shown here is derived from an EMBL/GenBank/DDBJ whole genome shotgun (WGS) entry which is preliminary data.</text>
</comment>
<name>A0ACC1H9U4_9FUNG</name>
<feature type="non-terminal residue" evidence="1">
    <location>
        <position position="132"/>
    </location>
</feature>
<evidence type="ECO:0000313" key="1">
    <source>
        <dbReference type="EMBL" id="KAJ1672220.1"/>
    </source>
</evidence>
<feature type="non-terminal residue" evidence="1">
    <location>
        <position position="1"/>
    </location>
</feature>
<proteinExistence type="predicted"/>
<sequence>VINAYLQRPLVCGSSWVREPATPRFKVETHPLMDGLERPIQVQASSEFSFEVEGLLVDSEGGGSELLSRLVRQIQVSVWLSDKPWAPWGWDGRSFYKRHLIAHPDSMPGAARHSSNDRDRGDEVTYFADDAD</sequence>
<dbReference type="Proteomes" id="UP001145114">
    <property type="component" value="Unassembled WGS sequence"/>
</dbReference>
<protein>
    <submittedName>
        <fullName evidence="1">Uncharacterized protein</fullName>
    </submittedName>
</protein>
<reference evidence="1" key="1">
    <citation type="submission" date="2022-06" db="EMBL/GenBank/DDBJ databases">
        <title>Phylogenomic reconstructions and comparative analyses of Kickxellomycotina fungi.</title>
        <authorList>
            <person name="Reynolds N.K."/>
            <person name="Stajich J.E."/>
            <person name="Barry K."/>
            <person name="Grigoriev I.V."/>
            <person name="Crous P."/>
            <person name="Smith M.E."/>
        </authorList>
    </citation>
    <scope>NUCLEOTIDE SEQUENCE</scope>
    <source>
        <strain evidence="1">RSA 2271</strain>
    </source>
</reference>
<accession>A0ACC1H9U4</accession>
<keyword evidence="2" id="KW-1185">Reference proteome</keyword>